<feature type="region of interest" description="Disordered" evidence="1">
    <location>
        <begin position="681"/>
        <end position="702"/>
    </location>
</feature>
<dbReference type="Gene3D" id="3.40.50.12780">
    <property type="entry name" value="N-terminal domain of ligase-like"/>
    <property type="match status" value="1"/>
</dbReference>
<dbReference type="Gene3D" id="3.30.300.30">
    <property type="match status" value="1"/>
</dbReference>
<dbReference type="EMBL" id="JALJOS010000058">
    <property type="protein sequence ID" value="KAK9818647.1"/>
    <property type="molecule type" value="Genomic_DNA"/>
</dbReference>
<dbReference type="InterPro" id="IPR052091">
    <property type="entry name" value="Beta-ala_Activ/Resist"/>
</dbReference>
<feature type="domain" description="Carrier" evidence="3">
    <location>
        <begin position="714"/>
        <end position="768"/>
    </location>
</feature>
<feature type="region of interest" description="Disordered" evidence="1">
    <location>
        <begin position="1215"/>
        <end position="1245"/>
    </location>
</feature>
<feature type="compositionally biased region" description="Polar residues" evidence="1">
    <location>
        <begin position="681"/>
        <end position="695"/>
    </location>
</feature>
<feature type="compositionally biased region" description="Basic and acidic residues" evidence="1">
    <location>
        <begin position="960"/>
        <end position="975"/>
    </location>
</feature>
<dbReference type="SUPFAM" id="SSF56801">
    <property type="entry name" value="Acetyl-CoA synthetase-like"/>
    <property type="match status" value="1"/>
</dbReference>
<organism evidence="6 7">
    <name type="scientific">Apatococcus lobatus</name>
    <dbReference type="NCBI Taxonomy" id="904363"/>
    <lineage>
        <taxon>Eukaryota</taxon>
        <taxon>Viridiplantae</taxon>
        <taxon>Chlorophyta</taxon>
        <taxon>core chlorophytes</taxon>
        <taxon>Trebouxiophyceae</taxon>
        <taxon>Chlorellales</taxon>
        <taxon>Chlorellaceae</taxon>
        <taxon>Apatococcus</taxon>
    </lineage>
</organism>
<feature type="domain" description="Pyrrolo-quinoline quinone repeat" evidence="5">
    <location>
        <begin position="1328"/>
        <end position="1481"/>
    </location>
</feature>
<evidence type="ECO:0000259" key="5">
    <source>
        <dbReference type="Pfam" id="PF13360"/>
    </source>
</evidence>
<name>A0AAW1QBQ6_9CHLO</name>
<evidence type="ECO:0000313" key="6">
    <source>
        <dbReference type="EMBL" id="KAK9818647.1"/>
    </source>
</evidence>
<feature type="compositionally biased region" description="Low complexity" evidence="1">
    <location>
        <begin position="1507"/>
        <end position="1519"/>
    </location>
</feature>
<dbReference type="SUPFAM" id="SSF50998">
    <property type="entry name" value="Quinoprotein alcohol dehydrogenase-like"/>
    <property type="match status" value="1"/>
</dbReference>
<feature type="region of interest" description="Disordered" evidence="1">
    <location>
        <begin position="820"/>
        <end position="892"/>
    </location>
</feature>
<dbReference type="InterPro" id="IPR002372">
    <property type="entry name" value="PQQ_rpt_dom"/>
</dbReference>
<protein>
    <recommendedName>
        <fullName evidence="8">Carrier domain-containing protein</fullName>
    </recommendedName>
</protein>
<feature type="domain" description="AMP-dependent synthetase/ligase" evidence="2">
    <location>
        <begin position="36"/>
        <end position="374"/>
    </location>
</feature>
<feature type="region of interest" description="Disordered" evidence="1">
    <location>
        <begin position="1047"/>
        <end position="1066"/>
    </location>
</feature>
<gene>
    <name evidence="6" type="ORF">WJX74_008470</name>
</gene>
<feature type="compositionally biased region" description="Polar residues" evidence="1">
    <location>
        <begin position="1231"/>
        <end position="1243"/>
    </location>
</feature>
<feature type="region of interest" description="Disordered" evidence="1">
    <location>
        <begin position="1110"/>
        <end position="1145"/>
    </location>
</feature>
<dbReference type="SUPFAM" id="SSF47336">
    <property type="entry name" value="ACP-like"/>
    <property type="match status" value="1"/>
</dbReference>
<dbReference type="Pfam" id="PF13360">
    <property type="entry name" value="PQQ_2"/>
    <property type="match status" value="1"/>
</dbReference>
<comment type="caution">
    <text evidence="6">The sequence shown here is derived from an EMBL/GenBank/DDBJ whole genome shotgun (WGS) entry which is preliminary data.</text>
</comment>
<evidence type="ECO:0000259" key="4">
    <source>
        <dbReference type="Pfam" id="PF13193"/>
    </source>
</evidence>
<dbReference type="InterPro" id="IPR011047">
    <property type="entry name" value="Quinoprotein_ADH-like_sf"/>
</dbReference>
<feature type="region of interest" description="Disordered" evidence="1">
    <location>
        <begin position="910"/>
        <end position="984"/>
    </location>
</feature>
<dbReference type="Proteomes" id="UP001438707">
    <property type="component" value="Unassembled WGS sequence"/>
</dbReference>
<keyword evidence="7" id="KW-1185">Reference proteome</keyword>
<feature type="region of interest" description="Disordered" evidence="1">
    <location>
        <begin position="1477"/>
        <end position="1536"/>
    </location>
</feature>
<dbReference type="Gene3D" id="2.130.10.10">
    <property type="entry name" value="YVTN repeat-like/Quinoprotein amine dehydrogenase"/>
    <property type="match status" value="2"/>
</dbReference>
<dbReference type="PANTHER" id="PTHR44394">
    <property type="entry name" value="BETA-ALANINE-ACTIVATING ENZYME"/>
    <property type="match status" value="1"/>
</dbReference>
<dbReference type="GO" id="GO:0043041">
    <property type="term" value="P:amino acid activation for nonribosomal peptide biosynthetic process"/>
    <property type="evidence" value="ECO:0007669"/>
    <property type="project" value="TreeGrafter"/>
</dbReference>
<sequence>MSLWSRLRQTVPESQAALWQLAAAGLVKTPHQVLLPQVCHLAACISADVPSKPHLVAIYLSRSTAYIICVLACLELGAALLPLDPAQSGGHMKHLLLSLCPDIIIWASPDITGGAGFPPADVLTEAGVQAFQLPDEGSLGSPESAQIAKWPVDEEGGLMPGGSHGVASAEEQSPGYVMPTSGSTGLPIGVRGTQQGILNRCNWMQAAYPLKQQDVVAFSTSPCFVDSVWQIFGPLLAGCNTVIIPQDQAANPSAILSTLVQHRVTHFVSIPALLAAIARQLTPQSAAALSLKMVMSSGEPLTEALCRTLQAALGPAGTLLNLYGSAEGAADSSTGKCYGSIAAQSQQSDNGRAARCVPAGHPISNMAVIVVRQQDPTVFRHDQPAKASLTVSAAEGSKLNTAASRAGVPARDDAGMDFAANADHQCPCLQVADVGDVGEIIMLGEGLAAGYHRNETASCKSFRAMPASCLAGMTAPKAVLWGPDTQKRIAHAAQAGRDVRVFHSGDLGLIGPYGLEVKGRIDLCVKIRGVRVDLLEVESTLAVHPAVGAVAAFIVDLPAGPQLQACLELLQPLQPGHACSALKQSLRQSSQQSLPSAAVPSTFHFVCSIPRTPAGKLDRQALAAQHECKGDVPQRSPCFAAGMPTTADGHASSWASCAHFQPTTGLHAPAGDISRSSRITGTLTQQDAQQASQAPRSLGLSRGQAKVSELHVMRTFMQVLQQPQLEPTSDFFEWGGHSLAAAEVAATFGIQPALITAYPTARKLVKYLTSAQGRSQSYAAPNPHGTEPFMAQKWLASQQADLPVPKERVLQPNTFYPLDPGESGIDSSLAPHQPKQGGMLQPCCTHSSDPDQMDRSFSLAPHLNPAKRQKLQHTTVQLQRNDAKGGAHCQINSPSSHLHILQQDSLDQLQPAGNVGTQSSTHAPALNPDQQDRRQESHLHLQQPFQPHVHETSSRQQIASHDRGPRYPHWHHPDATCRPQPSYHGGEVLGAHGYSRGFQAAGAAITSQALSETTRYSANTADVTGAQSHLHGPISEGHAVMDNFKAEEQSDSMREHPSRQDADGETCRLHERAEHETSRGASSGCMKVIWRVPMRECVDASPLVLIQPASCQTSPPHGRPVRPGHVSMSPSLATPQLPPKSSPTQATAALGPVGLCPEMRVPTPAGSLIPPQAVSSSSHSLHCMEPQDLPVLASANPLQEMGTAATADSISHAVQLGKNDPGSSPHLMAHAQSSSPKLQQGLHSSMVPEHQSLQQSVGEDLHLSTPDVVSKTCTSLPVLGSAKPCPIAPAYPGHDRCQPILEHQAVRRQACRQPSRMGCWWAFACSHGGDVIAVDGASGELVWETRLASRLNAGIALSNDNLWLTVPGSHGENYFLDTSSGNVLGMLHAGSAIVAAPAVDPWDGHVWLGTHGKELLRIEASTQATCLEPGATSKLQNATFNILDRCSAGAAISTPTVFDAARRLAYVTTLEGRVLAFRPSTPSSPEQLAMQPDDPIAHADSPRVVKAAPDASRGAAAGSQPTTASTEDAAWGQADTGGYVPSGSAAHDMGAIMMRLVVADRAPEHTAARPRSAQMYRLQEGSSRTTCRLRLMWEQPLATPVLSAPGVDETHGLLIVALLDGSICAFSHRGESAWTTQLSGPIFVPIAMHVIQTPGERRQSLAAIVTPQQGSTAALDVLDGSLVAKGRDDVHHTAATAIVCPAGGQGLLSLSGRHLTLQRFDMPGNCSLPPSPSSWREPEVVPLALPGEVFSAPVINSNLALFGCRDDHLYCVQLS</sequence>
<evidence type="ECO:0000256" key="1">
    <source>
        <dbReference type="SAM" id="MobiDB-lite"/>
    </source>
</evidence>
<dbReference type="InterPro" id="IPR015943">
    <property type="entry name" value="WD40/YVTN_repeat-like_dom_sf"/>
</dbReference>
<dbReference type="InterPro" id="IPR042099">
    <property type="entry name" value="ANL_N_sf"/>
</dbReference>
<dbReference type="InterPro" id="IPR045851">
    <property type="entry name" value="AMP-bd_C_sf"/>
</dbReference>
<dbReference type="Pfam" id="PF00501">
    <property type="entry name" value="AMP-binding"/>
    <property type="match status" value="1"/>
</dbReference>
<evidence type="ECO:0000259" key="3">
    <source>
        <dbReference type="Pfam" id="PF00550"/>
    </source>
</evidence>
<dbReference type="Pfam" id="PF00550">
    <property type="entry name" value="PP-binding"/>
    <property type="match status" value="1"/>
</dbReference>
<feature type="domain" description="AMP-binding enzyme C-terminal" evidence="4">
    <location>
        <begin position="536"/>
        <end position="616"/>
    </location>
</feature>
<accession>A0AAW1QBQ6</accession>
<dbReference type="Pfam" id="PF13193">
    <property type="entry name" value="AMP-binding_C"/>
    <property type="match status" value="1"/>
</dbReference>
<proteinExistence type="predicted"/>
<dbReference type="InterPro" id="IPR036736">
    <property type="entry name" value="ACP-like_sf"/>
</dbReference>
<evidence type="ECO:0000259" key="2">
    <source>
        <dbReference type="Pfam" id="PF00501"/>
    </source>
</evidence>
<evidence type="ECO:0000313" key="7">
    <source>
        <dbReference type="Proteomes" id="UP001438707"/>
    </source>
</evidence>
<dbReference type="PANTHER" id="PTHR44394:SF1">
    <property type="entry name" value="BETA-ALANINE-ACTIVATING ENZYME"/>
    <property type="match status" value="1"/>
</dbReference>
<reference evidence="6 7" key="1">
    <citation type="journal article" date="2024" name="Nat. Commun.">
        <title>Phylogenomics reveals the evolutionary origins of lichenization in chlorophyte algae.</title>
        <authorList>
            <person name="Puginier C."/>
            <person name="Libourel C."/>
            <person name="Otte J."/>
            <person name="Skaloud P."/>
            <person name="Haon M."/>
            <person name="Grisel S."/>
            <person name="Petersen M."/>
            <person name="Berrin J.G."/>
            <person name="Delaux P.M."/>
            <person name="Dal Grande F."/>
            <person name="Keller J."/>
        </authorList>
    </citation>
    <scope>NUCLEOTIDE SEQUENCE [LARGE SCALE GENOMIC DNA]</scope>
    <source>
        <strain evidence="6 7">SAG 2145</strain>
    </source>
</reference>
<dbReference type="Gene3D" id="1.10.1200.10">
    <property type="entry name" value="ACP-like"/>
    <property type="match status" value="1"/>
</dbReference>
<feature type="compositionally biased region" description="Basic and acidic residues" evidence="1">
    <location>
        <begin position="930"/>
        <end position="939"/>
    </location>
</feature>
<dbReference type="InterPro" id="IPR025110">
    <property type="entry name" value="AMP-bd_C"/>
</dbReference>
<dbReference type="InterPro" id="IPR009081">
    <property type="entry name" value="PP-bd_ACP"/>
</dbReference>
<dbReference type="InterPro" id="IPR000873">
    <property type="entry name" value="AMP-dep_synth/lig_dom"/>
</dbReference>
<evidence type="ECO:0008006" key="8">
    <source>
        <dbReference type="Google" id="ProtNLM"/>
    </source>
</evidence>